<evidence type="ECO:0000256" key="5">
    <source>
        <dbReference type="SAM" id="MobiDB-lite"/>
    </source>
</evidence>
<feature type="transmembrane region" description="Helical" evidence="6">
    <location>
        <begin position="119"/>
        <end position="142"/>
    </location>
</feature>
<dbReference type="InterPro" id="IPR036259">
    <property type="entry name" value="MFS_trans_sf"/>
</dbReference>
<accession>A0ABR1E894</accession>
<comment type="caution">
    <text evidence="7">The sequence shown here is derived from an EMBL/GenBank/DDBJ whole genome shotgun (WGS) entry which is preliminary data.</text>
</comment>
<gene>
    <name evidence="7" type="primary">Necator_chrV.g21014</name>
    <name evidence="7" type="ORF">RB195_016221</name>
</gene>
<evidence type="ECO:0000256" key="2">
    <source>
        <dbReference type="ARBA" id="ARBA00022692"/>
    </source>
</evidence>
<name>A0ABR1E894_NECAM</name>
<evidence type="ECO:0000256" key="4">
    <source>
        <dbReference type="ARBA" id="ARBA00023136"/>
    </source>
</evidence>
<dbReference type="EMBL" id="JAVFWL010000005">
    <property type="protein sequence ID" value="KAK6758863.1"/>
    <property type="molecule type" value="Genomic_DNA"/>
</dbReference>
<keyword evidence="2 6" id="KW-0812">Transmembrane</keyword>
<dbReference type="Proteomes" id="UP001303046">
    <property type="component" value="Unassembled WGS sequence"/>
</dbReference>
<comment type="subcellular location">
    <subcellularLocation>
        <location evidence="1">Membrane</location>
        <topology evidence="1">Multi-pass membrane protein</topology>
    </subcellularLocation>
</comment>
<feature type="transmembrane region" description="Helical" evidence="6">
    <location>
        <begin position="182"/>
        <end position="201"/>
    </location>
</feature>
<feature type="compositionally biased region" description="Acidic residues" evidence="5">
    <location>
        <begin position="357"/>
        <end position="367"/>
    </location>
</feature>
<evidence type="ECO:0000256" key="6">
    <source>
        <dbReference type="SAM" id="Phobius"/>
    </source>
</evidence>
<protein>
    <recommendedName>
        <fullName evidence="9">Major facilitator superfamily (MFS) profile domain-containing protein</fullName>
    </recommendedName>
</protein>
<feature type="transmembrane region" description="Helical" evidence="6">
    <location>
        <begin position="213"/>
        <end position="236"/>
    </location>
</feature>
<evidence type="ECO:0000313" key="8">
    <source>
        <dbReference type="Proteomes" id="UP001303046"/>
    </source>
</evidence>
<evidence type="ECO:0000256" key="1">
    <source>
        <dbReference type="ARBA" id="ARBA00004141"/>
    </source>
</evidence>
<dbReference type="Pfam" id="PF00083">
    <property type="entry name" value="Sugar_tr"/>
    <property type="match status" value="1"/>
</dbReference>
<feature type="region of interest" description="Disordered" evidence="5">
    <location>
        <begin position="310"/>
        <end position="381"/>
    </location>
</feature>
<sequence length="381" mass="42705">MDILGSLEPDWNCTLRNGSFYTIKAPTNNDSCAFMKKNCQSYTAEKDSVEFVSLVADFKLICDDADKVKWIEIIQAGGSLIGSIIGGHMGDHLGRKTIFFSGQLLIIITSMMSTASRGWIAYASIQGVNCFLYGVIEVTSLTMMMEYTNNKYRVIMANAFQWPFAYMAIALIAVLTKGWQNFFVFLNLVSSPLAIGFMLFLESPRWLIATGKLDKAFIEGVLFGVVILLLALGYAYDHIGFFLQPETKGKALMDQMVEANYGRLENELPRALIRLAAGHKVAQMEAREKYRKELEAAQAASRAGENVNSPWAFKGLSKEQDPSERRTSSMKNDGDRYEYQGNPKQSEKAQLNHFDNDGFDEDEENPESDLGIPQSSNEWKL</sequence>
<keyword evidence="4 6" id="KW-0472">Membrane</keyword>
<evidence type="ECO:0000313" key="7">
    <source>
        <dbReference type="EMBL" id="KAK6758863.1"/>
    </source>
</evidence>
<keyword evidence="3 6" id="KW-1133">Transmembrane helix</keyword>
<evidence type="ECO:0000256" key="3">
    <source>
        <dbReference type="ARBA" id="ARBA00022989"/>
    </source>
</evidence>
<dbReference type="Gene3D" id="1.20.1250.20">
    <property type="entry name" value="MFS general substrate transporter like domains"/>
    <property type="match status" value="1"/>
</dbReference>
<proteinExistence type="predicted"/>
<dbReference type="InterPro" id="IPR005828">
    <property type="entry name" value="MFS_sugar_transport-like"/>
</dbReference>
<organism evidence="7 8">
    <name type="scientific">Necator americanus</name>
    <name type="common">Human hookworm</name>
    <dbReference type="NCBI Taxonomy" id="51031"/>
    <lineage>
        <taxon>Eukaryota</taxon>
        <taxon>Metazoa</taxon>
        <taxon>Ecdysozoa</taxon>
        <taxon>Nematoda</taxon>
        <taxon>Chromadorea</taxon>
        <taxon>Rhabditida</taxon>
        <taxon>Rhabditina</taxon>
        <taxon>Rhabditomorpha</taxon>
        <taxon>Strongyloidea</taxon>
        <taxon>Ancylostomatidae</taxon>
        <taxon>Bunostominae</taxon>
        <taxon>Necator</taxon>
    </lineage>
</organism>
<dbReference type="PANTHER" id="PTHR24064">
    <property type="entry name" value="SOLUTE CARRIER FAMILY 22 MEMBER"/>
    <property type="match status" value="1"/>
</dbReference>
<evidence type="ECO:0008006" key="9">
    <source>
        <dbReference type="Google" id="ProtNLM"/>
    </source>
</evidence>
<reference evidence="7 8" key="1">
    <citation type="submission" date="2023-08" db="EMBL/GenBank/DDBJ databases">
        <title>A Necator americanus chromosomal reference genome.</title>
        <authorList>
            <person name="Ilik V."/>
            <person name="Petrzelkova K.J."/>
            <person name="Pardy F."/>
            <person name="Fuh T."/>
            <person name="Niatou-Singa F.S."/>
            <person name="Gouil Q."/>
            <person name="Baker L."/>
            <person name="Ritchie M.E."/>
            <person name="Jex A.R."/>
            <person name="Gazzola D."/>
            <person name="Li H."/>
            <person name="Toshio Fujiwara R."/>
            <person name="Zhan B."/>
            <person name="Aroian R.V."/>
            <person name="Pafco B."/>
            <person name="Schwarz E.M."/>
        </authorList>
    </citation>
    <scope>NUCLEOTIDE SEQUENCE [LARGE SCALE GENOMIC DNA]</scope>
    <source>
        <strain evidence="7 8">Aroian</strain>
        <tissue evidence="7">Whole animal</tissue>
    </source>
</reference>
<keyword evidence="8" id="KW-1185">Reference proteome</keyword>
<dbReference type="SUPFAM" id="SSF103473">
    <property type="entry name" value="MFS general substrate transporter"/>
    <property type="match status" value="1"/>
</dbReference>
<feature type="transmembrane region" description="Helical" evidence="6">
    <location>
        <begin position="154"/>
        <end position="176"/>
    </location>
</feature>
<feature type="compositionally biased region" description="Basic and acidic residues" evidence="5">
    <location>
        <begin position="316"/>
        <end position="338"/>
    </location>
</feature>